<feature type="domain" description="MmyB-like transcription regulator ligand binding" evidence="2">
    <location>
        <begin position="93"/>
        <end position="253"/>
    </location>
</feature>
<comment type="caution">
    <text evidence="3">The sequence shown here is derived from an EMBL/GenBank/DDBJ whole genome shotgun (WGS) entry which is preliminary data.</text>
</comment>
<dbReference type="PANTHER" id="PTHR35010:SF4">
    <property type="entry name" value="BLL5781 PROTEIN"/>
    <property type="match status" value="1"/>
</dbReference>
<gene>
    <name evidence="3" type="ORF">RM423_12045</name>
</gene>
<dbReference type="PANTHER" id="PTHR35010">
    <property type="entry name" value="BLL4672 PROTEIN-RELATED"/>
    <property type="match status" value="1"/>
</dbReference>
<evidence type="ECO:0000313" key="3">
    <source>
        <dbReference type="EMBL" id="MDT0262124.1"/>
    </source>
</evidence>
<dbReference type="Proteomes" id="UP001183176">
    <property type="component" value="Unassembled WGS sequence"/>
</dbReference>
<dbReference type="EMBL" id="JAVREH010000014">
    <property type="protein sequence ID" value="MDT0262124.1"/>
    <property type="molecule type" value="Genomic_DNA"/>
</dbReference>
<evidence type="ECO:0000313" key="4">
    <source>
        <dbReference type="Proteomes" id="UP001183176"/>
    </source>
</evidence>
<evidence type="ECO:0000259" key="2">
    <source>
        <dbReference type="Pfam" id="PF17765"/>
    </source>
</evidence>
<keyword evidence="4" id="KW-1185">Reference proteome</keyword>
<sequence length="254" mass="27368">MTDPNPPVGGASAERGGTPSRASELQLILDPQVPASHVSYIDTPDVGPNSVSALEISEQLGVPMRGRRVLQGMASRAPVYFYRSIADPLLANVRDSIATILAGFRPYPALAIDHNWDLVAANSSFALLTADVAPELRALPINVLRLSLHPGGLAGRIRNLAQWRFHVLRHLDEAARTSGRRQLHELHAELSDYPGGESYEVEPGVAVPLRIRSGHRELAFLSTVTALSGASAELSIEAFLPADESTAQILHELM</sequence>
<name>A0ABU2JAV8_9ACTN</name>
<accession>A0ABU2JAV8</accession>
<dbReference type="InterPro" id="IPR041413">
    <property type="entry name" value="MLTR_LBD"/>
</dbReference>
<protein>
    <submittedName>
        <fullName evidence="3">Transcriptional regulator</fullName>
    </submittedName>
</protein>
<organism evidence="3 4">
    <name type="scientific">Jatrophihabitans lederbergiae</name>
    <dbReference type="NCBI Taxonomy" id="3075547"/>
    <lineage>
        <taxon>Bacteria</taxon>
        <taxon>Bacillati</taxon>
        <taxon>Actinomycetota</taxon>
        <taxon>Actinomycetes</taxon>
        <taxon>Jatrophihabitantales</taxon>
        <taxon>Jatrophihabitantaceae</taxon>
        <taxon>Jatrophihabitans</taxon>
    </lineage>
</organism>
<dbReference type="RefSeq" id="WP_311423275.1">
    <property type="nucleotide sequence ID" value="NZ_JAVREH010000014.1"/>
</dbReference>
<evidence type="ECO:0000256" key="1">
    <source>
        <dbReference type="SAM" id="MobiDB-lite"/>
    </source>
</evidence>
<reference evidence="4" key="1">
    <citation type="submission" date="2023-07" db="EMBL/GenBank/DDBJ databases">
        <title>30 novel species of actinomycetes from the DSMZ collection.</title>
        <authorList>
            <person name="Nouioui I."/>
        </authorList>
    </citation>
    <scope>NUCLEOTIDE SEQUENCE [LARGE SCALE GENOMIC DNA]</scope>
    <source>
        <strain evidence="4">DSM 44399</strain>
    </source>
</reference>
<proteinExistence type="predicted"/>
<dbReference type="Pfam" id="PF17765">
    <property type="entry name" value="MLTR_LBD"/>
    <property type="match status" value="1"/>
</dbReference>
<feature type="region of interest" description="Disordered" evidence="1">
    <location>
        <begin position="1"/>
        <end position="23"/>
    </location>
</feature>
<dbReference type="Gene3D" id="3.30.450.180">
    <property type="match status" value="1"/>
</dbReference>